<sequence length="146" mass="15563">MVRERVLDYEEAVLSIVNLIPAGKVLTYGDIAEILERGGPRQVGAVMSKGSADVPWWRVLRADGRLPQGLESTAVGHYREESTALRTAGRSAGADGTRVDLRVSRWNPNPAQQRDLQRIRAALAAGTAGNSFSPAGLSEADDGVGP</sequence>
<dbReference type="EMBL" id="FNDT01000001">
    <property type="protein sequence ID" value="SDH37655.1"/>
    <property type="molecule type" value="Genomic_DNA"/>
</dbReference>
<dbReference type="Pfam" id="PF01035">
    <property type="entry name" value="DNA_binding_1"/>
    <property type="match status" value="1"/>
</dbReference>
<reference evidence="4 5" key="1">
    <citation type="submission" date="2016-10" db="EMBL/GenBank/DDBJ databases">
        <authorList>
            <person name="de Groot N.N."/>
        </authorList>
    </citation>
    <scope>NUCLEOTIDE SEQUENCE [LARGE SCALE GENOMIC DNA]</scope>
    <source>
        <strain evidence="4 5">NP_1H</strain>
    </source>
</reference>
<dbReference type="SUPFAM" id="SSF46767">
    <property type="entry name" value="Methylated DNA-protein cysteine methyltransferase, C-terminal domain"/>
    <property type="match status" value="1"/>
</dbReference>
<dbReference type="Proteomes" id="UP000199258">
    <property type="component" value="Unassembled WGS sequence"/>
</dbReference>
<dbReference type="Gene3D" id="1.10.10.10">
    <property type="entry name" value="Winged helix-like DNA-binding domain superfamily/Winged helix DNA-binding domain"/>
    <property type="match status" value="1"/>
</dbReference>
<accession>A0A1G8BWX2</accession>
<organism evidence="4 5">
    <name type="scientific">Arthrobacter subterraneus</name>
    <dbReference type="NCBI Taxonomy" id="335973"/>
    <lineage>
        <taxon>Bacteria</taxon>
        <taxon>Bacillati</taxon>
        <taxon>Actinomycetota</taxon>
        <taxon>Actinomycetes</taxon>
        <taxon>Micrococcales</taxon>
        <taxon>Micrococcaceae</taxon>
        <taxon>Arthrobacter</taxon>
    </lineage>
</organism>
<feature type="region of interest" description="Disordered" evidence="2">
    <location>
        <begin position="81"/>
        <end position="114"/>
    </location>
</feature>
<dbReference type="InterPro" id="IPR036217">
    <property type="entry name" value="MethylDNA_cys_MeTrfase_DNAb"/>
</dbReference>
<keyword evidence="1" id="KW-0227">DNA damage</keyword>
<evidence type="ECO:0000256" key="2">
    <source>
        <dbReference type="SAM" id="MobiDB-lite"/>
    </source>
</evidence>
<feature type="domain" description="Methylated-DNA-[protein]-cysteine S-methyltransferase DNA binding" evidence="3">
    <location>
        <begin position="9"/>
        <end position="68"/>
    </location>
</feature>
<dbReference type="InterPro" id="IPR052520">
    <property type="entry name" value="ATL_DNA_repair"/>
</dbReference>
<proteinExistence type="predicted"/>
<dbReference type="PANTHER" id="PTHR42942:SF1">
    <property type="entry name" value="ALKYLTRANSFERASE-LIKE PROTEIN 1"/>
    <property type="match status" value="1"/>
</dbReference>
<evidence type="ECO:0000313" key="4">
    <source>
        <dbReference type="EMBL" id="SDH37655.1"/>
    </source>
</evidence>
<dbReference type="GO" id="GO:0003677">
    <property type="term" value="F:DNA binding"/>
    <property type="evidence" value="ECO:0007669"/>
    <property type="project" value="UniProtKB-KW"/>
</dbReference>
<gene>
    <name evidence="4" type="ORF">SAMN04488693_10181</name>
</gene>
<dbReference type="OrthoDB" id="9132167at2"/>
<evidence type="ECO:0000259" key="3">
    <source>
        <dbReference type="Pfam" id="PF01035"/>
    </source>
</evidence>
<keyword evidence="4" id="KW-0238">DNA-binding</keyword>
<name>A0A1G8BWX2_9MICC</name>
<protein>
    <submittedName>
        <fullName evidence="4">Alkylated DNA nucleotide flippase Atl1, participates in nucleotide excision repair, Ada-like DNA-binding domain</fullName>
    </submittedName>
</protein>
<dbReference type="CDD" id="cd06445">
    <property type="entry name" value="ATase"/>
    <property type="match status" value="1"/>
</dbReference>
<dbReference type="PANTHER" id="PTHR42942">
    <property type="entry name" value="6-O-METHYLGUANINE DNA METHYLTRANSFERASE"/>
    <property type="match status" value="1"/>
</dbReference>
<dbReference type="GO" id="GO:0003824">
    <property type="term" value="F:catalytic activity"/>
    <property type="evidence" value="ECO:0007669"/>
    <property type="project" value="InterPro"/>
</dbReference>
<dbReference type="InterPro" id="IPR014048">
    <property type="entry name" value="MethylDNA_cys_MeTrfase_DNA-bd"/>
</dbReference>
<dbReference type="AlphaFoldDB" id="A0A1G8BWX2"/>
<dbReference type="InterPro" id="IPR036388">
    <property type="entry name" value="WH-like_DNA-bd_sf"/>
</dbReference>
<dbReference type="GO" id="GO:0006281">
    <property type="term" value="P:DNA repair"/>
    <property type="evidence" value="ECO:0007669"/>
    <property type="project" value="InterPro"/>
</dbReference>
<evidence type="ECO:0000256" key="1">
    <source>
        <dbReference type="ARBA" id="ARBA00022763"/>
    </source>
</evidence>
<dbReference type="STRING" id="335973.SAMN04488693_10181"/>
<evidence type="ECO:0000313" key="5">
    <source>
        <dbReference type="Proteomes" id="UP000199258"/>
    </source>
</evidence>
<keyword evidence="5" id="KW-1185">Reference proteome</keyword>